<sequence length="520" mass="59450">MKKITLTTFIILALIMSVFVTGVMAQEQGGTLVFGRGGDTVGLDPIQVTDGESFKVTQQIYDTLVDYTPGTTEVEPALATDWEVSEDGLTWTFNLRENVEFHDGNPFTAEDVKWNFDRWRLEDHPYHIGGEFTYYGYMFQGFPGIIQEVNVVDDYTVEFVLSEKQAPFLNNLAMVPFGIASPEAVKEHGEDYFKNPVGTGAYTLEEWRQGDRVILKANENYWKERAYLDEIVFRSIPDNSARYMELQSGSIDMMDGVSPEDVESVESSDELKLSLRPSMNVGYFAMNFNFEPFDDVRVRRAFNHAIDKQAIIDAFYAGLAEPAKNPMPPSIWGYNDNIEPYEYNPERAEELLAEAGYEDGFEFDLWYLPVPRPYIPQGKFIGQAIQSYLSDIGVTANLVTYDWSTYLDKTEHQEAPTYMLGWTGDNGDPDNFLYVLLDKTNSNNAYESDELHEVLVEAQKTMDHERRVELYMEAQEIIHKDAPWVPLVHSTPPIALKTDIQNYIPNPTGTEKLHRVWLEE</sequence>
<dbReference type="InterPro" id="IPR030678">
    <property type="entry name" value="Peptide/Ni-bd"/>
</dbReference>
<comment type="caution">
    <text evidence="5">The sequence shown here is derived from an EMBL/GenBank/DDBJ whole genome shotgun (WGS) entry which is preliminary data.</text>
</comment>
<dbReference type="Gene3D" id="3.90.76.10">
    <property type="entry name" value="Dipeptide-binding Protein, Domain 1"/>
    <property type="match status" value="1"/>
</dbReference>
<evidence type="ECO:0000256" key="3">
    <source>
        <dbReference type="ARBA" id="ARBA00022729"/>
    </source>
</evidence>
<evidence type="ECO:0000259" key="4">
    <source>
        <dbReference type="Pfam" id="PF00496"/>
    </source>
</evidence>
<dbReference type="RefSeq" id="WP_111572554.1">
    <property type="nucleotide sequence ID" value="NZ_QLME01000015.1"/>
</dbReference>
<dbReference type="InterPro" id="IPR039424">
    <property type="entry name" value="SBP_5"/>
</dbReference>
<comment type="similarity">
    <text evidence="1">Belongs to the bacterial solute-binding protein 5 family.</text>
</comment>
<dbReference type="Proteomes" id="UP000294697">
    <property type="component" value="Unassembled WGS sequence"/>
</dbReference>
<name>A0A4R7YWM3_9FIRM</name>
<dbReference type="Pfam" id="PF00496">
    <property type="entry name" value="SBP_bac_5"/>
    <property type="match status" value="1"/>
</dbReference>
<dbReference type="SUPFAM" id="SSF53850">
    <property type="entry name" value="Periplasmic binding protein-like II"/>
    <property type="match status" value="1"/>
</dbReference>
<dbReference type="GO" id="GO:0015833">
    <property type="term" value="P:peptide transport"/>
    <property type="evidence" value="ECO:0007669"/>
    <property type="project" value="TreeGrafter"/>
</dbReference>
<dbReference type="InterPro" id="IPR000914">
    <property type="entry name" value="SBP_5_dom"/>
</dbReference>
<dbReference type="PIRSF" id="PIRSF002741">
    <property type="entry name" value="MppA"/>
    <property type="match status" value="1"/>
</dbReference>
<keyword evidence="3" id="KW-0732">Signal</keyword>
<gene>
    <name evidence="5" type="ORF">C8C77_11611</name>
</gene>
<dbReference type="AlphaFoldDB" id="A0A4R7YWM3"/>
<proteinExistence type="inferred from homology"/>
<evidence type="ECO:0000313" key="5">
    <source>
        <dbReference type="EMBL" id="TDW02338.1"/>
    </source>
</evidence>
<evidence type="ECO:0000313" key="6">
    <source>
        <dbReference type="Proteomes" id="UP000294697"/>
    </source>
</evidence>
<feature type="domain" description="Solute-binding protein family 5" evidence="4">
    <location>
        <begin position="73"/>
        <end position="444"/>
    </location>
</feature>
<accession>A0A4R7YWM3</accession>
<evidence type="ECO:0000256" key="2">
    <source>
        <dbReference type="ARBA" id="ARBA00022448"/>
    </source>
</evidence>
<dbReference type="PANTHER" id="PTHR30290:SF9">
    <property type="entry name" value="OLIGOPEPTIDE-BINDING PROTEIN APPA"/>
    <property type="match status" value="1"/>
</dbReference>
<dbReference type="GO" id="GO:1904680">
    <property type="term" value="F:peptide transmembrane transporter activity"/>
    <property type="evidence" value="ECO:0007669"/>
    <property type="project" value="TreeGrafter"/>
</dbReference>
<dbReference type="GO" id="GO:0042597">
    <property type="term" value="C:periplasmic space"/>
    <property type="evidence" value="ECO:0007669"/>
    <property type="project" value="UniProtKB-ARBA"/>
</dbReference>
<dbReference type="GO" id="GO:0043190">
    <property type="term" value="C:ATP-binding cassette (ABC) transporter complex"/>
    <property type="evidence" value="ECO:0007669"/>
    <property type="project" value="InterPro"/>
</dbReference>
<dbReference type="PANTHER" id="PTHR30290">
    <property type="entry name" value="PERIPLASMIC BINDING COMPONENT OF ABC TRANSPORTER"/>
    <property type="match status" value="1"/>
</dbReference>
<dbReference type="CDD" id="cd08493">
    <property type="entry name" value="PBP2_DppA_like"/>
    <property type="match status" value="1"/>
</dbReference>
<dbReference type="OrthoDB" id="137511at2"/>
<evidence type="ECO:0000256" key="1">
    <source>
        <dbReference type="ARBA" id="ARBA00005695"/>
    </source>
</evidence>
<dbReference type="Gene3D" id="3.40.190.10">
    <property type="entry name" value="Periplasmic binding protein-like II"/>
    <property type="match status" value="1"/>
</dbReference>
<organism evidence="5 6">
    <name type="scientific">Halanaerobium saccharolyticum</name>
    <dbReference type="NCBI Taxonomy" id="43595"/>
    <lineage>
        <taxon>Bacteria</taxon>
        <taxon>Bacillati</taxon>
        <taxon>Bacillota</taxon>
        <taxon>Clostridia</taxon>
        <taxon>Halanaerobiales</taxon>
        <taxon>Halanaerobiaceae</taxon>
        <taxon>Halanaerobium</taxon>
    </lineage>
</organism>
<reference evidence="5 6" key="1">
    <citation type="submission" date="2019-03" db="EMBL/GenBank/DDBJ databases">
        <title>Subsurface microbial communities from deep shales in Ohio and West Virginia, USA.</title>
        <authorList>
            <person name="Wrighton K."/>
        </authorList>
    </citation>
    <scope>NUCLEOTIDE SEQUENCE [LARGE SCALE GENOMIC DNA]</scope>
    <source>
        <strain evidence="5 6">MSL9.2</strain>
    </source>
</reference>
<dbReference type="Gene3D" id="3.10.105.10">
    <property type="entry name" value="Dipeptide-binding Protein, Domain 3"/>
    <property type="match status" value="1"/>
</dbReference>
<protein>
    <submittedName>
        <fullName evidence="5">Peptide/nickel transport system substrate-binding protein</fullName>
    </submittedName>
</protein>
<dbReference type="EMBL" id="SODA01000016">
    <property type="protein sequence ID" value="TDW02338.1"/>
    <property type="molecule type" value="Genomic_DNA"/>
</dbReference>
<keyword evidence="2" id="KW-0813">Transport</keyword>